<name>A0ABP7SBS5_9PSEU</name>
<evidence type="ECO:0000313" key="3">
    <source>
        <dbReference type="Proteomes" id="UP001501747"/>
    </source>
</evidence>
<feature type="compositionally biased region" description="Polar residues" evidence="1">
    <location>
        <begin position="1"/>
        <end position="16"/>
    </location>
</feature>
<reference evidence="3" key="1">
    <citation type="journal article" date="2019" name="Int. J. Syst. Evol. Microbiol.">
        <title>The Global Catalogue of Microorganisms (GCM) 10K type strain sequencing project: providing services to taxonomists for standard genome sequencing and annotation.</title>
        <authorList>
            <consortium name="The Broad Institute Genomics Platform"/>
            <consortium name="The Broad Institute Genome Sequencing Center for Infectious Disease"/>
            <person name="Wu L."/>
            <person name="Ma J."/>
        </authorList>
    </citation>
    <scope>NUCLEOTIDE SEQUENCE [LARGE SCALE GENOMIC DNA]</scope>
    <source>
        <strain evidence="3">JCM 17342</strain>
    </source>
</reference>
<gene>
    <name evidence="2" type="ORF">GCM10022247_34660</name>
</gene>
<comment type="caution">
    <text evidence="2">The sequence shown here is derived from an EMBL/GenBank/DDBJ whole genome shotgun (WGS) entry which is preliminary data.</text>
</comment>
<proteinExistence type="predicted"/>
<feature type="region of interest" description="Disordered" evidence="1">
    <location>
        <begin position="1"/>
        <end position="24"/>
    </location>
</feature>
<evidence type="ECO:0000256" key="1">
    <source>
        <dbReference type="SAM" id="MobiDB-lite"/>
    </source>
</evidence>
<organism evidence="2 3">
    <name type="scientific">Allokutzneria multivorans</name>
    <dbReference type="NCBI Taxonomy" id="1142134"/>
    <lineage>
        <taxon>Bacteria</taxon>
        <taxon>Bacillati</taxon>
        <taxon>Actinomycetota</taxon>
        <taxon>Actinomycetes</taxon>
        <taxon>Pseudonocardiales</taxon>
        <taxon>Pseudonocardiaceae</taxon>
        <taxon>Allokutzneria</taxon>
    </lineage>
</organism>
<protein>
    <submittedName>
        <fullName evidence="2">Uncharacterized protein</fullName>
    </submittedName>
</protein>
<dbReference type="EMBL" id="BAABAL010000012">
    <property type="protein sequence ID" value="GAA4009584.1"/>
    <property type="molecule type" value="Genomic_DNA"/>
</dbReference>
<keyword evidence="3" id="KW-1185">Reference proteome</keyword>
<accession>A0ABP7SBS5</accession>
<evidence type="ECO:0000313" key="2">
    <source>
        <dbReference type="EMBL" id="GAA4009584.1"/>
    </source>
</evidence>
<sequence>MPNSERTNSSDISAVASTGHGGEEWPHTQLYAPYRINANGLFQSLAEGASVAFGASLVHPTLGPIGELLHDGRDGEVEFFPSDSSRFSSADLDTFVAECRHNDMPIDRDGVLREIFTEAETDELVHTMRHHGYSLVRPFTPDPGYSTTPIRGAATTLSRIPCRRDERMALLKGILAGEPLLPDAYWELFDGERWIPLVPEAHGQQSDSTEWFSESLRLLGNPPFACWAITASGSRVQVHVDGTRLFIGDGGPDPQLSKWCACTSTARERSRFELRADGGALICAGEVHRDDDCRSLMRIE</sequence>
<dbReference type="Proteomes" id="UP001501747">
    <property type="component" value="Unassembled WGS sequence"/>
</dbReference>